<comment type="cofactor">
    <cofactor evidence="1">
        <name>Mg(2+)</name>
        <dbReference type="ChEBI" id="CHEBI:18420"/>
    </cofactor>
</comment>
<evidence type="ECO:0000256" key="2">
    <source>
        <dbReference type="ARBA" id="ARBA00022649"/>
    </source>
</evidence>
<comment type="similarity">
    <text evidence="7">Belongs to the PINc/VapC protein family.</text>
</comment>
<evidence type="ECO:0000313" key="10">
    <source>
        <dbReference type="Proteomes" id="UP000019141"/>
    </source>
</evidence>
<dbReference type="InterPro" id="IPR050556">
    <property type="entry name" value="Type_II_TA_system_RNase"/>
</dbReference>
<name>W4LKY5_ENTF1</name>
<evidence type="ECO:0000256" key="6">
    <source>
        <dbReference type="ARBA" id="ARBA00022842"/>
    </source>
</evidence>
<keyword evidence="10" id="KW-1185">Reference proteome</keyword>
<feature type="domain" description="PIN" evidence="8">
    <location>
        <begin position="5"/>
        <end position="123"/>
    </location>
</feature>
<reference evidence="9 10" key="1">
    <citation type="journal article" date="2014" name="Nature">
        <title>An environmental bacterial taxon with a large and distinct metabolic repertoire.</title>
        <authorList>
            <person name="Wilson M.C."/>
            <person name="Mori T."/>
            <person name="Ruckert C."/>
            <person name="Uria A.R."/>
            <person name="Helf M.J."/>
            <person name="Takada K."/>
            <person name="Gernert C."/>
            <person name="Steffens U.A."/>
            <person name="Heycke N."/>
            <person name="Schmitt S."/>
            <person name="Rinke C."/>
            <person name="Helfrich E.J."/>
            <person name="Brachmann A.O."/>
            <person name="Gurgui C."/>
            <person name="Wakimoto T."/>
            <person name="Kracht M."/>
            <person name="Crusemann M."/>
            <person name="Hentschel U."/>
            <person name="Abe I."/>
            <person name="Matsunaga S."/>
            <person name="Kalinowski J."/>
            <person name="Takeyama H."/>
            <person name="Piel J."/>
        </authorList>
    </citation>
    <scope>NUCLEOTIDE SEQUENCE [LARGE SCALE GENOMIC DNA]</scope>
    <source>
        <strain evidence="10">TSY1</strain>
    </source>
</reference>
<dbReference type="GO" id="GO:0016787">
    <property type="term" value="F:hydrolase activity"/>
    <property type="evidence" value="ECO:0007669"/>
    <property type="project" value="UniProtKB-KW"/>
</dbReference>
<dbReference type="Gene3D" id="3.40.50.1010">
    <property type="entry name" value="5'-nuclease"/>
    <property type="match status" value="1"/>
</dbReference>
<dbReference type="CDD" id="cd09854">
    <property type="entry name" value="PIN_VapC-like"/>
    <property type="match status" value="1"/>
</dbReference>
<dbReference type="PANTHER" id="PTHR33653:SF1">
    <property type="entry name" value="RIBONUCLEASE VAPC2"/>
    <property type="match status" value="1"/>
</dbReference>
<evidence type="ECO:0000256" key="1">
    <source>
        <dbReference type="ARBA" id="ARBA00001946"/>
    </source>
</evidence>
<keyword evidence="2" id="KW-1277">Toxin-antitoxin system</keyword>
<dbReference type="Proteomes" id="UP000019141">
    <property type="component" value="Unassembled WGS sequence"/>
</dbReference>
<keyword evidence="3" id="KW-0540">Nuclease</keyword>
<dbReference type="Pfam" id="PF01850">
    <property type="entry name" value="PIN"/>
    <property type="match status" value="1"/>
</dbReference>
<dbReference type="GO" id="GO:0004518">
    <property type="term" value="F:nuclease activity"/>
    <property type="evidence" value="ECO:0007669"/>
    <property type="project" value="UniProtKB-KW"/>
</dbReference>
<evidence type="ECO:0000256" key="4">
    <source>
        <dbReference type="ARBA" id="ARBA00022723"/>
    </source>
</evidence>
<dbReference type="AlphaFoldDB" id="W4LKY5"/>
<dbReference type="PANTHER" id="PTHR33653">
    <property type="entry name" value="RIBONUCLEASE VAPC2"/>
    <property type="match status" value="1"/>
</dbReference>
<dbReference type="InterPro" id="IPR002716">
    <property type="entry name" value="PIN_dom"/>
</dbReference>
<protein>
    <recommendedName>
        <fullName evidence="8">PIN domain-containing protein</fullName>
    </recommendedName>
</protein>
<keyword evidence="5" id="KW-0378">Hydrolase</keyword>
<proteinExistence type="inferred from homology"/>
<comment type="caution">
    <text evidence="9">The sequence shown here is derived from an EMBL/GenBank/DDBJ whole genome shotgun (WGS) entry which is preliminary data.</text>
</comment>
<sequence>MITAVDTSVIIDILEPDPVYGPMSREALRTCLREGTVVASSIVWAEVATAYGQISQDAVDAMNELSIGYVTIRQDSALTAAQHWFEYRQQGGRRERIVADFLIGAHAVVQCDRLLSRDRGFYRSYFTSLSLIHPAQPSP</sequence>
<gene>
    <name evidence="9" type="ORF">ETSY1_17505</name>
</gene>
<organism evidence="9 10">
    <name type="scientific">Entotheonella factor</name>
    <dbReference type="NCBI Taxonomy" id="1429438"/>
    <lineage>
        <taxon>Bacteria</taxon>
        <taxon>Pseudomonadati</taxon>
        <taxon>Nitrospinota/Tectimicrobiota group</taxon>
        <taxon>Candidatus Tectimicrobiota</taxon>
        <taxon>Candidatus Entotheonellia</taxon>
        <taxon>Candidatus Entotheonellales</taxon>
        <taxon>Candidatus Entotheonellaceae</taxon>
        <taxon>Candidatus Entotheonella</taxon>
    </lineage>
</organism>
<dbReference type="SUPFAM" id="SSF88723">
    <property type="entry name" value="PIN domain-like"/>
    <property type="match status" value="1"/>
</dbReference>
<dbReference type="GO" id="GO:0046872">
    <property type="term" value="F:metal ion binding"/>
    <property type="evidence" value="ECO:0007669"/>
    <property type="project" value="UniProtKB-KW"/>
</dbReference>
<evidence type="ECO:0000256" key="3">
    <source>
        <dbReference type="ARBA" id="ARBA00022722"/>
    </source>
</evidence>
<evidence type="ECO:0000256" key="5">
    <source>
        <dbReference type="ARBA" id="ARBA00022801"/>
    </source>
</evidence>
<dbReference type="HOGENOM" id="CLU_137728_0_0_7"/>
<accession>W4LKY5</accession>
<evidence type="ECO:0000259" key="8">
    <source>
        <dbReference type="Pfam" id="PF01850"/>
    </source>
</evidence>
<evidence type="ECO:0000313" key="9">
    <source>
        <dbReference type="EMBL" id="ETW98758.1"/>
    </source>
</evidence>
<evidence type="ECO:0000256" key="7">
    <source>
        <dbReference type="ARBA" id="ARBA00038093"/>
    </source>
</evidence>
<keyword evidence="6" id="KW-0460">Magnesium</keyword>
<keyword evidence="4" id="KW-0479">Metal-binding</keyword>
<dbReference type="EMBL" id="AZHW01000522">
    <property type="protein sequence ID" value="ETW98758.1"/>
    <property type="molecule type" value="Genomic_DNA"/>
</dbReference>
<dbReference type="InterPro" id="IPR029060">
    <property type="entry name" value="PIN-like_dom_sf"/>
</dbReference>